<sequence>MSARGRRPAISKTKETPTGPPSPVAFGHRTHTEILQRWYGRVMRRDDDKIVVKALAFPRRMMEYDRRPHSGRPLLKI</sequence>
<dbReference type="OrthoDB" id="424543at2759"/>
<accession>A0A4C1ZKC7</accession>
<feature type="region of interest" description="Disordered" evidence="1">
    <location>
        <begin position="1"/>
        <end position="29"/>
    </location>
</feature>
<evidence type="ECO:0000256" key="1">
    <source>
        <dbReference type="SAM" id="MobiDB-lite"/>
    </source>
</evidence>
<keyword evidence="3" id="KW-1185">Reference proteome</keyword>
<evidence type="ECO:0000313" key="3">
    <source>
        <dbReference type="Proteomes" id="UP000299102"/>
    </source>
</evidence>
<dbReference type="Proteomes" id="UP000299102">
    <property type="component" value="Unassembled WGS sequence"/>
</dbReference>
<name>A0A4C1ZKC7_EUMVA</name>
<comment type="caution">
    <text evidence="2">The sequence shown here is derived from an EMBL/GenBank/DDBJ whole genome shotgun (WGS) entry which is preliminary data.</text>
</comment>
<dbReference type="AlphaFoldDB" id="A0A4C1ZKC7"/>
<proteinExistence type="predicted"/>
<reference evidence="2 3" key="1">
    <citation type="journal article" date="2019" name="Commun. Biol.">
        <title>The bagworm genome reveals a unique fibroin gene that provides high tensile strength.</title>
        <authorList>
            <person name="Kono N."/>
            <person name="Nakamura H."/>
            <person name="Ohtoshi R."/>
            <person name="Tomita M."/>
            <person name="Numata K."/>
            <person name="Arakawa K."/>
        </authorList>
    </citation>
    <scope>NUCLEOTIDE SEQUENCE [LARGE SCALE GENOMIC DNA]</scope>
</reference>
<evidence type="ECO:0000313" key="2">
    <source>
        <dbReference type="EMBL" id="GBP86985.1"/>
    </source>
</evidence>
<protein>
    <submittedName>
        <fullName evidence="2">Uncharacterized protein</fullName>
    </submittedName>
</protein>
<organism evidence="2 3">
    <name type="scientific">Eumeta variegata</name>
    <name type="common">Bagworm moth</name>
    <name type="synonym">Eumeta japonica</name>
    <dbReference type="NCBI Taxonomy" id="151549"/>
    <lineage>
        <taxon>Eukaryota</taxon>
        <taxon>Metazoa</taxon>
        <taxon>Ecdysozoa</taxon>
        <taxon>Arthropoda</taxon>
        <taxon>Hexapoda</taxon>
        <taxon>Insecta</taxon>
        <taxon>Pterygota</taxon>
        <taxon>Neoptera</taxon>
        <taxon>Endopterygota</taxon>
        <taxon>Lepidoptera</taxon>
        <taxon>Glossata</taxon>
        <taxon>Ditrysia</taxon>
        <taxon>Tineoidea</taxon>
        <taxon>Psychidae</taxon>
        <taxon>Oiketicinae</taxon>
        <taxon>Eumeta</taxon>
    </lineage>
</organism>
<gene>
    <name evidence="2" type="ORF">EVAR_67748_1</name>
</gene>
<dbReference type="EMBL" id="BGZK01001828">
    <property type="protein sequence ID" value="GBP86985.1"/>
    <property type="molecule type" value="Genomic_DNA"/>
</dbReference>